<dbReference type="STRING" id="1314773.A0A3N2PSC8"/>
<dbReference type="AlphaFoldDB" id="A0A3N2PSC8"/>
<evidence type="ECO:0000313" key="3">
    <source>
        <dbReference type="Proteomes" id="UP000272025"/>
    </source>
</evidence>
<keyword evidence="3" id="KW-1185">Reference proteome</keyword>
<accession>A0A3N2PSC8</accession>
<feature type="compositionally biased region" description="Low complexity" evidence="1">
    <location>
        <begin position="251"/>
        <end position="264"/>
    </location>
</feature>
<dbReference type="GeneID" id="39575646"/>
<organism evidence="2 3">
    <name type="scientific">Sodiomyces alkalinus (strain CBS 110278 / VKM F-3762 / F11)</name>
    <name type="common">Alkaliphilic filamentous fungus</name>
    <dbReference type="NCBI Taxonomy" id="1314773"/>
    <lineage>
        <taxon>Eukaryota</taxon>
        <taxon>Fungi</taxon>
        <taxon>Dikarya</taxon>
        <taxon>Ascomycota</taxon>
        <taxon>Pezizomycotina</taxon>
        <taxon>Sordariomycetes</taxon>
        <taxon>Hypocreomycetidae</taxon>
        <taxon>Glomerellales</taxon>
        <taxon>Plectosphaerellaceae</taxon>
        <taxon>Sodiomyces</taxon>
    </lineage>
</organism>
<evidence type="ECO:0000313" key="2">
    <source>
        <dbReference type="EMBL" id="ROT37407.1"/>
    </source>
</evidence>
<dbReference type="Proteomes" id="UP000272025">
    <property type="component" value="Unassembled WGS sequence"/>
</dbReference>
<reference evidence="2 3" key="1">
    <citation type="journal article" date="2018" name="Mol. Ecol.">
        <title>The obligate alkalophilic soda-lake fungus Sodiomyces alkalinus has shifted to a protein diet.</title>
        <authorList>
            <person name="Grum-Grzhimaylo A.A."/>
            <person name="Falkoski D.L."/>
            <person name="van den Heuvel J."/>
            <person name="Valero-Jimenez C.A."/>
            <person name="Min B."/>
            <person name="Choi I.G."/>
            <person name="Lipzen A."/>
            <person name="Daum C.G."/>
            <person name="Aanen D.K."/>
            <person name="Tsang A."/>
            <person name="Henrissat B."/>
            <person name="Bilanenko E.N."/>
            <person name="de Vries R.P."/>
            <person name="van Kan J.A.L."/>
            <person name="Grigoriev I.V."/>
            <person name="Debets A.J.M."/>
        </authorList>
    </citation>
    <scope>NUCLEOTIDE SEQUENCE [LARGE SCALE GENOMIC DNA]</scope>
    <source>
        <strain evidence="2 3">F11</strain>
    </source>
</reference>
<sequence length="283" mass="30589">MTPPTTLFHAFLRPCVLQILRATGYHAARPVVIDTFTELAARYLLSLCHATSAHALDNASTTAAAAAAVTSDGLNDDEETQPYDSPINPSITIVNVRMALEEAGAFAIRERFLEPDPGTEQQRQHEQLHQEQRKFILGSDRDRMAEDTRGVDEFIAWFSGSKCRAIREMVIAGLGDGVVTAGTAEGDSSATDYLNALLSKHSKSTEDFKFHGTILGKGIESSPEVLVEGGELSSIHKWMQMMRSPSPPSSPVRSSAADSRPPSSGLSSVGDRLGDEKDSMELS</sequence>
<name>A0A3N2PSC8_SODAK</name>
<feature type="compositionally biased region" description="Basic and acidic residues" evidence="1">
    <location>
        <begin position="272"/>
        <end position="283"/>
    </location>
</feature>
<gene>
    <name evidence="2" type="ORF">SODALDRAFT_195894</name>
</gene>
<dbReference type="GO" id="GO:0046982">
    <property type="term" value="F:protein heterodimerization activity"/>
    <property type="evidence" value="ECO:0007669"/>
    <property type="project" value="InterPro"/>
</dbReference>
<dbReference type="EMBL" id="ML119057">
    <property type="protein sequence ID" value="ROT37407.1"/>
    <property type="molecule type" value="Genomic_DNA"/>
</dbReference>
<evidence type="ECO:0008006" key="4">
    <source>
        <dbReference type="Google" id="ProtNLM"/>
    </source>
</evidence>
<dbReference type="InterPro" id="IPR009072">
    <property type="entry name" value="Histone-fold"/>
</dbReference>
<feature type="region of interest" description="Disordered" evidence="1">
    <location>
        <begin position="241"/>
        <end position="283"/>
    </location>
</feature>
<dbReference type="CDD" id="cd00076">
    <property type="entry name" value="HFD_SF"/>
    <property type="match status" value="1"/>
</dbReference>
<proteinExistence type="predicted"/>
<dbReference type="Gene3D" id="1.10.20.10">
    <property type="entry name" value="Histone, subunit A"/>
    <property type="match status" value="1"/>
</dbReference>
<protein>
    <recommendedName>
        <fullName evidence="4">Bromodomain associated domain-containing protein</fullName>
    </recommendedName>
</protein>
<dbReference type="RefSeq" id="XP_028465213.1">
    <property type="nucleotide sequence ID" value="XM_028607168.1"/>
</dbReference>
<evidence type="ECO:0000256" key="1">
    <source>
        <dbReference type="SAM" id="MobiDB-lite"/>
    </source>
</evidence>
<dbReference type="OrthoDB" id="5402929at2759"/>